<dbReference type="PANTHER" id="PTHR42110:SF1">
    <property type="entry name" value="L-ASPARAGINASE, PUTATIVE (AFU_ORTHOLOGUE AFUA_3G11890)-RELATED"/>
    <property type="match status" value="1"/>
</dbReference>
<reference evidence="1 2" key="1">
    <citation type="submission" date="2019-02" db="EMBL/GenBank/DDBJ databases">
        <title>Draft genome sequences of novel Actinobacteria.</title>
        <authorList>
            <person name="Sahin N."/>
            <person name="Ay H."/>
            <person name="Saygin H."/>
        </authorList>
    </citation>
    <scope>NUCLEOTIDE SEQUENCE [LARGE SCALE GENOMIC DNA]</scope>
    <source>
        <strain evidence="1 2">KC603</strain>
    </source>
</reference>
<organism evidence="1 2">
    <name type="scientific">Jiangella ureilytica</name>
    <dbReference type="NCBI Taxonomy" id="2530374"/>
    <lineage>
        <taxon>Bacteria</taxon>
        <taxon>Bacillati</taxon>
        <taxon>Actinomycetota</taxon>
        <taxon>Actinomycetes</taxon>
        <taxon>Jiangellales</taxon>
        <taxon>Jiangellaceae</taxon>
        <taxon>Jiangella</taxon>
    </lineage>
</organism>
<dbReference type="EMBL" id="SMKL01000109">
    <property type="protein sequence ID" value="TDC46095.1"/>
    <property type="molecule type" value="Genomic_DNA"/>
</dbReference>
<name>A0A4V2XVN5_9ACTN</name>
<dbReference type="InterPro" id="IPR010349">
    <property type="entry name" value="Asparaginase_II"/>
</dbReference>
<proteinExistence type="predicted"/>
<accession>A0A4V2XVN5</accession>
<dbReference type="Pfam" id="PF06089">
    <property type="entry name" value="Asparaginase_II"/>
    <property type="match status" value="1"/>
</dbReference>
<dbReference type="Proteomes" id="UP000295621">
    <property type="component" value="Unassembled WGS sequence"/>
</dbReference>
<evidence type="ECO:0000313" key="1">
    <source>
        <dbReference type="EMBL" id="TDC46095.1"/>
    </source>
</evidence>
<gene>
    <name evidence="1" type="ORF">E1212_27675</name>
</gene>
<comment type="caution">
    <text evidence="1">The sequence shown here is derived from an EMBL/GenBank/DDBJ whole genome shotgun (WGS) entry which is preliminary data.</text>
</comment>
<dbReference type="OrthoDB" id="9780674at2"/>
<protein>
    <submittedName>
        <fullName evidence="1">Asparaginase</fullName>
    </submittedName>
</protein>
<dbReference type="AlphaFoldDB" id="A0A4V2XVN5"/>
<keyword evidence="2" id="KW-1185">Reference proteome</keyword>
<evidence type="ECO:0000313" key="2">
    <source>
        <dbReference type="Proteomes" id="UP000295621"/>
    </source>
</evidence>
<sequence length="320" mass="32664">MRAGDAVLVAEVVRSGLVESRHRGSVVGLDTGGAVAFAVGATEAPMYPRSSNKPAQAAAMLRLGLPLDGELLALAAASHSGEPFHLDGVRRILALGGLDVPALRNTPGHPIDPETMVAYVRQGGEPSSLTADCSGKHAAMLLTCVVNDWPTDGYLDPAHPLQVAIHDTVGSLAGEAIARTGVDGCGAPLFAVTLTGLARMFRSLALAEPGTPERRVVDAIQAHPEYTSGSTRDEAELIGGVPGLFCKAGAEAVLAGALDDGRAFALKIDDGGHRARTVVMVAALQLLGVDAPVLDKLAAAPVLGGGVPVGDLRAAVDWPV</sequence>
<dbReference type="PANTHER" id="PTHR42110">
    <property type="entry name" value="L-ASPARAGINASE, PUTATIVE (AFU_ORTHOLOGUE AFUA_3G11890)-RELATED"/>
    <property type="match status" value="1"/>
</dbReference>
<dbReference type="RefSeq" id="WP_131988544.1">
    <property type="nucleotide sequence ID" value="NZ_SMKL01000109.1"/>
</dbReference>